<evidence type="ECO:0000313" key="2">
    <source>
        <dbReference type="EMBL" id="PKI57105.1"/>
    </source>
</evidence>
<keyword evidence="3" id="KW-1185">Reference proteome</keyword>
<reference evidence="2 3" key="1">
    <citation type="submission" date="2017-11" db="EMBL/GenBank/DDBJ databases">
        <title>De-novo sequencing of pomegranate (Punica granatum L.) genome.</title>
        <authorList>
            <person name="Akparov Z."/>
            <person name="Amiraslanov A."/>
            <person name="Hajiyeva S."/>
            <person name="Abbasov M."/>
            <person name="Kaur K."/>
            <person name="Hamwieh A."/>
            <person name="Solovyev V."/>
            <person name="Salamov A."/>
            <person name="Braich B."/>
            <person name="Kosarev P."/>
            <person name="Mahmoud A."/>
            <person name="Hajiyev E."/>
            <person name="Babayeva S."/>
            <person name="Izzatullayeva V."/>
            <person name="Mammadov A."/>
            <person name="Mammadov A."/>
            <person name="Sharifova S."/>
            <person name="Ojaghi J."/>
            <person name="Eynullazada K."/>
            <person name="Bayramov B."/>
            <person name="Abdulazimova A."/>
            <person name="Shahmuradov I."/>
        </authorList>
    </citation>
    <scope>NUCLEOTIDE SEQUENCE [LARGE SCALE GENOMIC DNA]</scope>
    <source>
        <strain evidence="3">cv. AG2017</strain>
        <tissue evidence="2">Leaf</tissue>
    </source>
</reference>
<evidence type="ECO:0000313" key="3">
    <source>
        <dbReference type="Proteomes" id="UP000233551"/>
    </source>
</evidence>
<feature type="region of interest" description="Disordered" evidence="1">
    <location>
        <begin position="93"/>
        <end position="114"/>
    </location>
</feature>
<dbReference type="EMBL" id="PGOL01001535">
    <property type="protein sequence ID" value="PKI57105.1"/>
    <property type="molecule type" value="Genomic_DNA"/>
</dbReference>
<dbReference type="AlphaFoldDB" id="A0A2I0JLC4"/>
<evidence type="ECO:0000256" key="1">
    <source>
        <dbReference type="SAM" id="MobiDB-lite"/>
    </source>
</evidence>
<proteinExistence type="predicted"/>
<dbReference type="Proteomes" id="UP000233551">
    <property type="component" value="Unassembled WGS sequence"/>
</dbReference>
<organism evidence="2 3">
    <name type="scientific">Punica granatum</name>
    <name type="common">Pomegranate</name>
    <dbReference type="NCBI Taxonomy" id="22663"/>
    <lineage>
        <taxon>Eukaryota</taxon>
        <taxon>Viridiplantae</taxon>
        <taxon>Streptophyta</taxon>
        <taxon>Embryophyta</taxon>
        <taxon>Tracheophyta</taxon>
        <taxon>Spermatophyta</taxon>
        <taxon>Magnoliopsida</taxon>
        <taxon>eudicotyledons</taxon>
        <taxon>Gunneridae</taxon>
        <taxon>Pentapetalae</taxon>
        <taxon>rosids</taxon>
        <taxon>malvids</taxon>
        <taxon>Myrtales</taxon>
        <taxon>Lythraceae</taxon>
        <taxon>Punica</taxon>
    </lineage>
</organism>
<comment type="caution">
    <text evidence="2">The sequence shown here is derived from an EMBL/GenBank/DDBJ whole genome shotgun (WGS) entry which is preliminary data.</text>
</comment>
<sequence length="114" mass="12641">MSPNHATKSRIYLIRKVEGWAAEGGLGRTGLGWASDWADLEFGLGRMEFGLGWADGLRLGWAARHRLGWVDTSRAAGAHGCLLCDPRKTKIDPVRTREKPRRKDAVRGGGDWSR</sequence>
<feature type="compositionally biased region" description="Basic and acidic residues" evidence="1">
    <location>
        <begin position="93"/>
        <end position="106"/>
    </location>
</feature>
<name>A0A2I0JLC4_PUNGR</name>
<accession>A0A2I0JLC4</accession>
<gene>
    <name evidence="2" type="ORF">CRG98_022499</name>
</gene>
<protein>
    <submittedName>
        <fullName evidence="2">Uncharacterized protein</fullName>
    </submittedName>
</protein>